<comment type="caution">
    <text evidence="1">The sequence shown here is derived from an EMBL/GenBank/DDBJ whole genome shotgun (WGS) entry which is preliminary data.</text>
</comment>
<sequence length="271" mass="31184">MSEYQYYEWQRLESPLTIAEQNAVNALSSHIEVSSMQASVSYNWGDFKHNPVQVLAKYFDSYLYFSNWGSYDLAFSFPKGLIDDDALEVYFDEDHVNISTVEDKLILKFEKRDDDGYGGDYGEQSYLSTLSRLRDDIIQGDYRVLYIAWLNAMVEQSHWYEEDENDSDNVYQDPEPPVPAGLNELTLPLRKFMDVFEVDSFLVSAAAERSPSLLPLRKTAFDSAISNLSRQEADEFLLKIANAEPGAVAALRKKLRSFDKPREEVQFNPRT</sequence>
<dbReference type="EMBL" id="JACNJN010000123">
    <property type="protein sequence ID" value="MBC8335794.1"/>
    <property type="molecule type" value="Genomic_DNA"/>
</dbReference>
<evidence type="ECO:0000313" key="2">
    <source>
        <dbReference type="Proteomes" id="UP000614469"/>
    </source>
</evidence>
<organism evidence="1 2">
    <name type="scientific">Candidatus Desulfolinea nitratireducens</name>
    <dbReference type="NCBI Taxonomy" id="2841698"/>
    <lineage>
        <taxon>Bacteria</taxon>
        <taxon>Bacillati</taxon>
        <taxon>Chloroflexota</taxon>
        <taxon>Anaerolineae</taxon>
        <taxon>Anaerolineales</taxon>
        <taxon>Anaerolineales incertae sedis</taxon>
        <taxon>Candidatus Desulfolinea</taxon>
    </lineage>
</organism>
<dbReference type="Proteomes" id="UP000614469">
    <property type="component" value="Unassembled WGS sequence"/>
</dbReference>
<name>A0A8J6NM40_9CHLR</name>
<reference evidence="1 2" key="1">
    <citation type="submission" date="2020-08" db="EMBL/GenBank/DDBJ databases">
        <title>Bridging the membrane lipid divide: bacteria of the FCB group superphylum have the potential to synthesize archaeal ether lipids.</title>
        <authorList>
            <person name="Villanueva L."/>
            <person name="Von Meijenfeldt F.A.B."/>
            <person name="Westbye A.B."/>
            <person name="Yadav S."/>
            <person name="Hopmans E.C."/>
            <person name="Dutilh B.E."/>
            <person name="Sinninghe Damste J.S."/>
        </authorList>
    </citation>
    <scope>NUCLEOTIDE SEQUENCE [LARGE SCALE GENOMIC DNA]</scope>
    <source>
        <strain evidence="1">NIOZ-UU36</strain>
    </source>
</reference>
<evidence type="ECO:0000313" key="1">
    <source>
        <dbReference type="EMBL" id="MBC8335794.1"/>
    </source>
</evidence>
<gene>
    <name evidence="1" type="ORF">H8E29_11035</name>
</gene>
<dbReference type="AlphaFoldDB" id="A0A8J6NM40"/>
<protein>
    <submittedName>
        <fullName evidence="1">Uncharacterized protein</fullName>
    </submittedName>
</protein>
<accession>A0A8J6NM40</accession>
<proteinExistence type="predicted"/>